<accession>A0A4C1WWX8</accession>
<dbReference type="EMBL" id="BGZK01000662">
    <property type="protein sequence ID" value="GBP55152.1"/>
    <property type="molecule type" value="Genomic_DNA"/>
</dbReference>
<organism evidence="1 2">
    <name type="scientific">Eumeta variegata</name>
    <name type="common">Bagworm moth</name>
    <name type="synonym">Eumeta japonica</name>
    <dbReference type="NCBI Taxonomy" id="151549"/>
    <lineage>
        <taxon>Eukaryota</taxon>
        <taxon>Metazoa</taxon>
        <taxon>Ecdysozoa</taxon>
        <taxon>Arthropoda</taxon>
        <taxon>Hexapoda</taxon>
        <taxon>Insecta</taxon>
        <taxon>Pterygota</taxon>
        <taxon>Neoptera</taxon>
        <taxon>Endopterygota</taxon>
        <taxon>Lepidoptera</taxon>
        <taxon>Glossata</taxon>
        <taxon>Ditrysia</taxon>
        <taxon>Tineoidea</taxon>
        <taxon>Psychidae</taxon>
        <taxon>Oiketicinae</taxon>
        <taxon>Eumeta</taxon>
    </lineage>
</organism>
<evidence type="ECO:0000313" key="2">
    <source>
        <dbReference type="Proteomes" id="UP000299102"/>
    </source>
</evidence>
<proteinExistence type="predicted"/>
<protein>
    <submittedName>
        <fullName evidence="1">Uncharacterized protein</fullName>
    </submittedName>
</protein>
<comment type="caution">
    <text evidence="1">The sequence shown here is derived from an EMBL/GenBank/DDBJ whole genome shotgun (WGS) entry which is preliminary data.</text>
</comment>
<reference evidence="1 2" key="1">
    <citation type="journal article" date="2019" name="Commun. Biol.">
        <title>The bagworm genome reveals a unique fibroin gene that provides high tensile strength.</title>
        <authorList>
            <person name="Kono N."/>
            <person name="Nakamura H."/>
            <person name="Ohtoshi R."/>
            <person name="Tomita M."/>
            <person name="Numata K."/>
            <person name="Arakawa K."/>
        </authorList>
    </citation>
    <scope>NUCLEOTIDE SEQUENCE [LARGE SCALE GENOMIC DNA]</scope>
</reference>
<dbReference type="AlphaFoldDB" id="A0A4C1WWX8"/>
<dbReference type="Proteomes" id="UP000299102">
    <property type="component" value="Unassembled WGS sequence"/>
</dbReference>
<evidence type="ECO:0000313" key="1">
    <source>
        <dbReference type="EMBL" id="GBP55152.1"/>
    </source>
</evidence>
<keyword evidence="2" id="KW-1185">Reference proteome</keyword>
<name>A0A4C1WWX8_EUMVA</name>
<sequence>MVITVVVWDRQHGSILVLYISVALFAAQPDYHFRATNELNQKVVKSSPSMDTRNLTGVTCALPASWVGIGYLMDGRMAWLAVMADNVPVHFACSEQALKDTGFDEVTCHNQTWLPSHVVAAPRSLMVANLAAARNGPVQQMKYHALTENRRRVAASAVAFRPSLGSTDEYQTITEYRREVTASAVAFRPAIESFRGSPFHHPTVLYITLFHQPLPRSPFDQPTLLLVIPSLPKRPATY</sequence>
<gene>
    <name evidence="1" type="ORF">EVAR_90173_1</name>
</gene>